<accession>A0A498HPL1</accession>
<dbReference type="PANTHER" id="PTHR31033:SF21">
    <property type="entry name" value="TRANSMEMBRANE PROTEIN"/>
    <property type="match status" value="1"/>
</dbReference>
<dbReference type="EMBL" id="RDQH01000341">
    <property type="protein sequence ID" value="RXH73478.1"/>
    <property type="molecule type" value="Genomic_DNA"/>
</dbReference>
<proteinExistence type="predicted"/>
<reference evidence="1 2" key="1">
    <citation type="submission" date="2018-10" db="EMBL/GenBank/DDBJ databases">
        <title>A high-quality apple genome assembly.</title>
        <authorList>
            <person name="Hu J."/>
        </authorList>
    </citation>
    <scope>NUCLEOTIDE SEQUENCE [LARGE SCALE GENOMIC DNA]</scope>
    <source>
        <strain evidence="2">cv. HFTH1</strain>
        <tissue evidence="1">Young leaf</tissue>
    </source>
</reference>
<dbReference type="PANTHER" id="PTHR31033">
    <property type="entry name" value="PROTEIN, PUTATIVE-RELATED"/>
    <property type="match status" value="1"/>
</dbReference>
<comment type="caution">
    <text evidence="1">The sequence shown here is derived from an EMBL/GenBank/DDBJ whole genome shotgun (WGS) entry which is preliminary data.</text>
</comment>
<gene>
    <name evidence="1" type="ORF">DVH24_016300</name>
</gene>
<protein>
    <submittedName>
        <fullName evidence="1">Uncharacterized protein</fullName>
    </submittedName>
</protein>
<name>A0A498HPL1_MALDO</name>
<dbReference type="GO" id="GO:0009507">
    <property type="term" value="C:chloroplast"/>
    <property type="evidence" value="ECO:0007669"/>
    <property type="project" value="TreeGrafter"/>
</dbReference>
<organism evidence="1 2">
    <name type="scientific">Malus domestica</name>
    <name type="common">Apple</name>
    <name type="synonym">Pyrus malus</name>
    <dbReference type="NCBI Taxonomy" id="3750"/>
    <lineage>
        <taxon>Eukaryota</taxon>
        <taxon>Viridiplantae</taxon>
        <taxon>Streptophyta</taxon>
        <taxon>Embryophyta</taxon>
        <taxon>Tracheophyta</taxon>
        <taxon>Spermatophyta</taxon>
        <taxon>Magnoliopsida</taxon>
        <taxon>eudicotyledons</taxon>
        <taxon>Gunneridae</taxon>
        <taxon>Pentapetalae</taxon>
        <taxon>rosids</taxon>
        <taxon>fabids</taxon>
        <taxon>Rosales</taxon>
        <taxon>Rosaceae</taxon>
        <taxon>Amygdaloideae</taxon>
        <taxon>Maleae</taxon>
        <taxon>Malus</taxon>
    </lineage>
</organism>
<dbReference type="Proteomes" id="UP000290289">
    <property type="component" value="Chromosome 15"/>
</dbReference>
<dbReference type="AlphaFoldDB" id="A0A498HPL1"/>
<evidence type="ECO:0000313" key="2">
    <source>
        <dbReference type="Proteomes" id="UP000290289"/>
    </source>
</evidence>
<sequence length="111" mass="12446">MTKNLTFGLTLQFVSVFGPGGPFSFDAWKKQQRKSNSSKKDSNHEALGNEWLQSGSCPITKSYGAVSSVIPLVAVVLQPPPGMKLKCRQQPFRELHLLKTSPHNRFQQKYL</sequence>
<keyword evidence="2" id="KW-1185">Reference proteome</keyword>
<evidence type="ECO:0000313" key="1">
    <source>
        <dbReference type="EMBL" id="RXH73478.1"/>
    </source>
</evidence>